<evidence type="ECO:0000313" key="4">
    <source>
        <dbReference type="Proteomes" id="UP000613266"/>
    </source>
</evidence>
<gene>
    <name evidence="3" type="ORF">I7X39_19055</name>
</gene>
<evidence type="ECO:0000256" key="1">
    <source>
        <dbReference type="SAM" id="MobiDB-lite"/>
    </source>
</evidence>
<feature type="compositionally biased region" description="Low complexity" evidence="1">
    <location>
        <begin position="56"/>
        <end position="68"/>
    </location>
</feature>
<evidence type="ECO:0000313" key="3">
    <source>
        <dbReference type="EMBL" id="MBH9578995.1"/>
    </source>
</evidence>
<feature type="chain" id="PRO_5037381162" evidence="2">
    <location>
        <begin position="19"/>
        <end position="153"/>
    </location>
</feature>
<comment type="caution">
    <text evidence="3">The sequence shown here is derived from an EMBL/GenBank/DDBJ whole genome shotgun (WGS) entry which is preliminary data.</text>
</comment>
<dbReference type="AlphaFoldDB" id="A0A931J690"/>
<dbReference type="EMBL" id="JAEDAK010000016">
    <property type="protein sequence ID" value="MBH9578995.1"/>
    <property type="molecule type" value="Genomic_DNA"/>
</dbReference>
<keyword evidence="2" id="KW-0732">Signal</keyword>
<sequence length="153" mass="16401">MKTLLLALAALAPITAPAQTEEALRCRGLADDRERLACFDRWAAGLAAPAAKPVAAPATPAAAAPAPADFGLPSKPAAPSADRVESHIDGLFEGWKKGQVIRLANGQSWRVHEDSSAYLNLQSPRVTVRRNVFGGYLMEFEGSNKVVRVRRVE</sequence>
<reference evidence="3" key="1">
    <citation type="submission" date="2020-12" db="EMBL/GenBank/DDBJ databases">
        <title>The genome sequence of Inhella sp. 1Y17.</title>
        <authorList>
            <person name="Liu Y."/>
        </authorList>
    </citation>
    <scope>NUCLEOTIDE SEQUENCE</scope>
    <source>
        <strain evidence="3">1Y17</strain>
    </source>
</reference>
<feature type="region of interest" description="Disordered" evidence="1">
    <location>
        <begin position="56"/>
        <end position="79"/>
    </location>
</feature>
<protein>
    <submittedName>
        <fullName evidence="3">Uncharacterized protein</fullName>
    </submittedName>
</protein>
<organism evidence="3 4">
    <name type="scientific">Inhella proteolytica</name>
    <dbReference type="NCBI Taxonomy" id="2795029"/>
    <lineage>
        <taxon>Bacteria</taxon>
        <taxon>Pseudomonadati</taxon>
        <taxon>Pseudomonadota</taxon>
        <taxon>Betaproteobacteria</taxon>
        <taxon>Burkholderiales</taxon>
        <taxon>Sphaerotilaceae</taxon>
        <taxon>Inhella</taxon>
    </lineage>
</organism>
<feature type="signal peptide" evidence="2">
    <location>
        <begin position="1"/>
        <end position="18"/>
    </location>
</feature>
<accession>A0A931J690</accession>
<dbReference type="RefSeq" id="WP_198112760.1">
    <property type="nucleotide sequence ID" value="NZ_JAEDAK010000016.1"/>
</dbReference>
<name>A0A931J690_9BURK</name>
<evidence type="ECO:0000256" key="2">
    <source>
        <dbReference type="SAM" id="SignalP"/>
    </source>
</evidence>
<proteinExistence type="predicted"/>
<dbReference type="Proteomes" id="UP000613266">
    <property type="component" value="Unassembled WGS sequence"/>
</dbReference>
<keyword evidence="4" id="KW-1185">Reference proteome</keyword>